<proteinExistence type="predicted"/>
<evidence type="ECO:0000256" key="3">
    <source>
        <dbReference type="ARBA" id="ARBA00022679"/>
    </source>
</evidence>
<accession>A0A133UM31</accession>
<comment type="caution">
    <text evidence="7">The sequence shown here is derived from an EMBL/GenBank/DDBJ whole genome shotgun (WGS) entry which is preliminary data.</text>
</comment>
<dbReference type="GO" id="GO:0032259">
    <property type="term" value="P:methylation"/>
    <property type="evidence" value="ECO:0007669"/>
    <property type="project" value="UniProtKB-KW"/>
</dbReference>
<gene>
    <name evidence="7" type="ORF">AKJ36_01250</name>
</gene>
<dbReference type="InterPro" id="IPR029063">
    <property type="entry name" value="SAM-dependent_MTases_sf"/>
</dbReference>
<dbReference type="Gene3D" id="3.40.50.150">
    <property type="entry name" value="Vaccinia Virus protein VP39"/>
    <property type="match status" value="1"/>
</dbReference>
<reference evidence="7 8" key="1">
    <citation type="journal article" date="2016" name="Sci. Rep.">
        <title>Metabolic traits of an uncultured archaeal lineage -MSBL1- from brine pools of the Red Sea.</title>
        <authorList>
            <person name="Mwirichia R."/>
            <person name="Alam I."/>
            <person name="Rashid M."/>
            <person name="Vinu M."/>
            <person name="Ba-Alawi W."/>
            <person name="Anthony Kamau A."/>
            <person name="Kamanda Ngugi D."/>
            <person name="Goker M."/>
            <person name="Klenk H.P."/>
            <person name="Bajic V."/>
            <person name="Stingl U."/>
        </authorList>
    </citation>
    <scope>NUCLEOTIDE SEQUENCE [LARGE SCALE GENOMIC DNA]</scope>
    <source>
        <strain evidence="7">SCGC-AAA259I07</strain>
    </source>
</reference>
<evidence type="ECO:0000256" key="2">
    <source>
        <dbReference type="ARBA" id="ARBA00022603"/>
    </source>
</evidence>
<evidence type="ECO:0000313" key="8">
    <source>
        <dbReference type="Proteomes" id="UP000070155"/>
    </source>
</evidence>
<dbReference type="PANTHER" id="PTHR33841:SF1">
    <property type="entry name" value="DNA METHYLTRANSFERASE A"/>
    <property type="match status" value="1"/>
</dbReference>
<dbReference type="Pfam" id="PF07669">
    <property type="entry name" value="Eco57I"/>
    <property type="match status" value="1"/>
</dbReference>
<feature type="domain" description="Type II methyltransferase M.TaqI-like" evidence="6">
    <location>
        <begin position="447"/>
        <end position="643"/>
    </location>
</feature>
<dbReference type="SUPFAM" id="SSF53335">
    <property type="entry name" value="S-adenosyl-L-methionine-dependent methyltransferases"/>
    <property type="match status" value="1"/>
</dbReference>
<keyword evidence="8" id="KW-1185">Reference proteome</keyword>
<keyword evidence="3" id="KW-0808">Transferase</keyword>
<dbReference type="InterPro" id="IPR002052">
    <property type="entry name" value="DNA_methylase_N6_adenine_CS"/>
</dbReference>
<dbReference type="EC" id="2.1.1.72" evidence="1"/>
<sequence>MDIKETRKRVQELVQAYDQRKEEYRHEDYNESEVRADFIDPFFEALGWDVDNRKGRPRHLREVKREASVEDEESVKKPDYEFRDEEGNRKFFVEAKKPSISLTSQEPPLQIRRYGWNANLSISVLTNFEKLIFYDCTRIPEEGDHAHVGQIRTYEYDEYVEKLDELIEFISREAVVSGRFSEEFEIPAEKRETKTFDDFFLNQLEEWREKLAENIIENNPGITEEQLNYFVHRLLNRIIFLRISEDREHEPYERLKEIEDVTYGKLYDIFQEADEEYNSKLFDLLSKYSAENIDIDADIIAKVLEQLYYPQSPYTFAVVQSHIIGKIYDLFLGRSLTIKNGELEVTEKPEVEYSQGVVTTPKFIVEKIVEETITSEIQSRSPEDLEDFTIADICCGSGLFLTESYAELLDHYREWYIQNDPEDQEGVYRIGDEWRLTLSERQRILEKHLYGVDVDQLAVEVARFSLLLKILEDQPKAIIDHYIDRHGTPILPDLGDNIKNGNSLVDERFFEQIRNSKDKDEILKDVTPFNFESQFPVFERENGFSTIISNPPYVRIQNMVEYLREEEMNFYSKVGYETAQDDNYDRYSVFIERALDLLNENGSLGYIVPQKFLTLKSGRNLRKVISNGDHLSKLVHFGVEQIFENRSNYTCLLFLEKERQETFQVEKVSDLNAWINDDVSETITGNREDLTSEPWTFVGDAVDDLFARLKEEHEYTLNDVADIFVGAQTSCNLLYEIKDNFEEQGEYVSFEGPNGEGRKIEREILRPYFHTTNRFKPTIVPMTHLKPNGYIIYPYDEDGEIIPIETMQEKYPKAWEYFNDYRNKEVCAKRRRTLEERDLYNDDEEFYRYGRYQSIGKFVGEKIIVQVLSKEPKYGYDDSDVVVTGGGNGPFYNIRPYDNLQQKIETPDSFVSDLDIRYLMAVVCHPIIEAMVRSGSSFFRGGYYSHGKQFIKDVPIKMIDKNDEEEFQKYQAVIRLVQEHMDVYEKFLNAKTEKERQIHEEHLSDLRSKIGSYISNLYNLSEKEMEIAKTV</sequence>
<dbReference type="Proteomes" id="UP000070155">
    <property type="component" value="Unassembled WGS sequence"/>
</dbReference>
<dbReference type="PATRIC" id="fig|1698266.3.peg.103"/>
<dbReference type="GO" id="GO:0006304">
    <property type="term" value="P:DNA modification"/>
    <property type="evidence" value="ECO:0007669"/>
    <property type="project" value="InterPro"/>
</dbReference>
<organism evidence="7 8">
    <name type="scientific">candidate division MSBL1 archaeon SCGC-AAA259I07</name>
    <dbReference type="NCBI Taxonomy" id="1698266"/>
    <lineage>
        <taxon>Archaea</taxon>
        <taxon>Methanobacteriati</taxon>
        <taxon>Methanobacteriota</taxon>
        <taxon>candidate division MSBL1</taxon>
    </lineage>
</organism>
<dbReference type="PRINTS" id="PR00507">
    <property type="entry name" value="N12N6MTFRASE"/>
</dbReference>
<dbReference type="PANTHER" id="PTHR33841">
    <property type="entry name" value="DNA METHYLTRANSFERASE YEEA-RELATED"/>
    <property type="match status" value="1"/>
</dbReference>
<evidence type="ECO:0000313" key="7">
    <source>
        <dbReference type="EMBL" id="KXA95217.1"/>
    </source>
</evidence>
<dbReference type="PROSITE" id="PS00092">
    <property type="entry name" value="N6_MTASE"/>
    <property type="match status" value="1"/>
</dbReference>
<evidence type="ECO:0000256" key="5">
    <source>
        <dbReference type="ARBA" id="ARBA00047942"/>
    </source>
</evidence>
<dbReference type="AlphaFoldDB" id="A0A133UM31"/>
<evidence type="ECO:0000256" key="4">
    <source>
        <dbReference type="ARBA" id="ARBA00022691"/>
    </source>
</evidence>
<dbReference type="GO" id="GO:0009007">
    <property type="term" value="F:site-specific DNA-methyltransferase (adenine-specific) activity"/>
    <property type="evidence" value="ECO:0007669"/>
    <property type="project" value="UniProtKB-EC"/>
</dbReference>
<name>A0A133UM31_9EURY</name>
<dbReference type="Gene3D" id="3.90.1570.30">
    <property type="match status" value="1"/>
</dbReference>
<dbReference type="InterPro" id="IPR050953">
    <property type="entry name" value="N4_N6_ade-DNA_methylase"/>
</dbReference>
<evidence type="ECO:0000256" key="1">
    <source>
        <dbReference type="ARBA" id="ARBA00011900"/>
    </source>
</evidence>
<protein>
    <recommendedName>
        <fullName evidence="1">site-specific DNA-methyltransferase (adenine-specific)</fullName>
        <ecNumber evidence="1">2.1.1.72</ecNumber>
    </recommendedName>
</protein>
<evidence type="ECO:0000259" key="6">
    <source>
        <dbReference type="Pfam" id="PF07669"/>
    </source>
</evidence>
<dbReference type="GO" id="GO:0003676">
    <property type="term" value="F:nucleic acid binding"/>
    <property type="evidence" value="ECO:0007669"/>
    <property type="project" value="InterPro"/>
</dbReference>
<dbReference type="InterPro" id="IPR011639">
    <property type="entry name" value="MethylTrfase_TaqI-like_dom"/>
</dbReference>
<dbReference type="EMBL" id="LHXQ01000011">
    <property type="protein sequence ID" value="KXA95217.1"/>
    <property type="molecule type" value="Genomic_DNA"/>
</dbReference>
<keyword evidence="4" id="KW-0949">S-adenosyl-L-methionine</keyword>
<comment type="catalytic activity">
    <reaction evidence="5">
        <text>a 2'-deoxyadenosine in DNA + S-adenosyl-L-methionine = an N(6)-methyl-2'-deoxyadenosine in DNA + S-adenosyl-L-homocysteine + H(+)</text>
        <dbReference type="Rhea" id="RHEA:15197"/>
        <dbReference type="Rhea" id="RHEA-COMP:12418"/>
        <dbReference type="Rhea" id="RHEA-COMP:12419"/>
        <dbReference type="ChEBI" id="CHEBI:15378"/>
        <dbReference type="ChEBI" id="CHEBI:57856"/>
        <dbReference type="ChEBI" id="CHEBI:59789"/>
        <dbReference type="ChEBI" id="CHEBI:90615"/>
        <dbReference type="ChEBI" id="CHEBI:90616"/>
        <dbReference type="EC" id="2.1.1.72"/>
    </reaction>
</comment>
<keyword evidence="2" id="KW-0489">Methyltransferase</keyword>